<dbReference type="Pfam" id="PF01381">
    <property type="entry name" value="HTH_3"/>
    <property type="match status" value="1"/>
</dbReference>
<name>G0IY54_CYCMS</name>
<dbReference type="SMART" id="SM00530">
    <property type="entry name" value="HTH_XRE"/>
    <property type="match status" value="1"/>
</dbReference>
<dbReference type="RefSeq" id="WP_014019255.1">
    <property type="nucleotide sequence ID" value="NC_015914.1"/>
</dbReference>
<feature type="transmembrane region" description="Helical" evidence="5">
    <location>
        <begin position="64"/>
        <end position="89"/>
    </location>
</feature>
<evidence type="ECO:0000313" key="7">
    <source>
        <dbReference type="EMBL" id="AEL24958.1"/>
    </source>
</evidence>
<dbReference type="STRING" id="880070.Cycma_1186"/>
<keyword evidence="4 5" id="KW-0472">Membrane</keyword>
<dbReference type="PROSITE" id="PS50943">
    <property type="entry name" value="HTH_CROC1"/>
    <property type="match status" value="1"/>
</dbReference>
<dbReference type="CDD" id="cd00093">
    <property type="entry name" value="HTH_XRE"/>
    <property type="match status" value="1"/>
</dbReference>
<sequence length="159" mass="18359">MKQNLTQEKLSELSGISLRTLQRIEKNEGSPKADSISKLSLALQQDITGLVEKDLEDNKQQIKILFLSALSFLIFPLLGAIVPSIIWVWEKDKLREFENSIKSLINFQITWVIVFSLTPFFIIPIIYYLLNVILTVIYTIISDNPLFYFRNSGDSHYFV</sequence>
<accession>G0IY54</accession>
<evidence type="ECO:0000256" key="2">
    <source>
        <dbReference type="ARBA" id="ARBA00022692"/>
    </source>
</evidence>
<feature type="domain" description="HTH cro/C1-type" evidence="6">
    <location>
        <begin position="2"/>
        <end position="50"/>
    </location>
</feature>
<protein>
    <submittedName>
        <fullName evidence="7">Helix-turn-helix domain protein</fullName>
    </submittedName>
</protein>
<keyword evidence="2 5" id="KW-0812">Transmembrane</keyword>
<evidence type="ECO:0000256" key="1">
    <source>
        <dbReference type="ARBA" id="ARBA00004141"/>
    </source>
</evidence>
<dbReference type="Gene3D" id="1.10.260.40">
    <property type="entry name" value="lambda repressor-like DNA-binding domains"/>
    <property type="match status" value="1"/>
</dbReference>
<dbReference type="InterPro" id="IPR010982">
    <property type="entry name" value="Lambda_DNA-bd_dom_sf"/>
</dbReference>
<evidence type="ECO:0000259" key="6">
    <source>
        <dbReference type="PROSITE" id="PS50943"/>
    </source>
</evidence>
<dbReference type="Pfam" id="PF09685">
    <property type="entry name" value="MamF_MmsF"/>
    <property type="match status" value="1"/>
</dbReference>
<dbReference type="InterPro" id="IPR019109">
    <property type="entry name" value="MamF_MmsF"/>
</dbReference>
<dbReference type="SUPFAM" id="SSF47413">
    <property type="entry name" value="lambda repressor-like DNA-binding domains"/>
    <property type="match status" value="1"/>
</dbReference>
<evidence type="ECO:0000256" key="5">
    <source>
        <dbReference type="SAM" id="Phobius"/>
    </source>
</evidence>
<evidence type="ECO:0000313" key="8">
    <source>
        <dbReference type="Proteomes" id="UP000001635"/>
    </source>
</evidence>
<dbReference type="eggNOG" id="COG3296">
    <property type="taxonomic scope" value="Bacteria"/>
</dbReference>
<dbReference type="KEGG" id="cmr:Cycma_1186"/>
<reference evidence="8" key="1">
    <citation type="submission" date="2011-07" db="EMBL/GenBank/DDBJ databases">
        <title>The complete genome of Cyclobacterium marinum DSM 745.</title>
        <authorList>
            <person name="Lucas S."/>
            <person name="Han J."/>
            <person name="Lapidus A."/>
            <person name="Bruce D."/>
            <person name="Goodwin L."/>
            <person name="Pitluck S."/>
            <person name="Peters L."/>
            <person name="Kyrpides N."/>
            <person name="Mavromatis K."/>
            <person name="Ivanova N."/>
            <person name="Ovchinnikova G."/>
            <person name="Chertkov O."/>
            <person name="Detter J.C."/>
            <person name="Tapia R."/>
            <person name="Han C."/>
            <person name="Land M."/>
            <person name="Hauser L."/>
            <person name="Markowitz V."/>
            <person name="Cheng J.-F."/>
            <person name="Hugenholtz P."/>
            <person name="Woyke T."/>
            <person name="Wu D."/>
            <person name="Tindall B."/>
            <person name="Schuetze A."/>
            <person name="Brambilla E."/>
            <person name="Klenk H.-P."/>
            <person name="Eisen J.A."/>
        </authorList>
    </citation>
    <scope>NUCLEOTIDE SEQUENCE [LARGE SCALE GENOMIC DNA]</scope>
    <source>
        <strain evidence="8">ATCC 25205 / DSM 745 / LMG 13164 / NCIMB 1802</strain>
    </source>
</reference>
<feature type="transmembrane region" description="Helical" evidence="5">
    <location>
        <begin position="109"/>
        <end position="141"/>
    </location>
</feature>
<evidence type="ECO:0000256" key="4">
    <source>
        <dbReference type="ARBA" id="ARBA00023136"/>
    </source>
</evidence>
<keyword evidence="8" id="KW-1185">Reference proteome</keyword>
<gene>
    <name evidence="7" type="ordered locus">Cycma_1186</name>
</gene>
<dbReference type="GO" id="GO:0003677">
    <property type="term" value="F:DNA binding"/>
    <property type="evidence" value="ECO:0007669"/>
    <property type="project" value="InterPro"/>
</dbReference>
<keyword evidence="3 5" id="KW-1133">Transmembrane helix</keyword>
<dbReference type="OrthoDB" id="7859381at2"/>
<dbReference type="InterPro" id="IPR001387">
    <property type="entry name" value="Cro/C1-type_HTH"/>
</dbReference>
<dbReference type="EMBL" id="CP002955">
    <property type="protein sequence ID" value="AEL24958.1"/>
    <property type="molecule type" value="Genomic_DNA"/>
</dbReference>
<comment type="subcellular location">
    <subcellularLocation>
        <location evidence="1">Membrane</location>
        <topology evidence="1">Multi-pass membrane protein</topology>
    </subcellularLocation>
</comment>
<dbReference type="HOGENOM" id="CLU_099806_1_0_10"/>
<dbReference type="AlphaFoldDB" id="G0IY54"/>
<evidence type="ECO:0000256" key="3">
    <source>
        <dbReference type="ARBA" id="ARBA00022989"/>
    </source>
</evidence>
<organism evidence="7 8">
    <name type="scientific">Cyclobacterium marinum (strain ATCC 25205 / DSM 745 / LMG 13164 / NCIMB 1802)</name>
    <name type="common">Flectobacillus marinus</name>
    <dbReference type="NCBI Taxonomy" id="880070"/>
    <lineage>
        <taxon>Bacteria</taxon>
        <taxon>Pseudomonadati</taxon>
        <taxon>Bacteroidota</taxon>
        <taxon>Cytophagia</taxon>
        <taxon>Cytophagales</taxon>
        <taxon>Cyclobacteriaceae</taxon>
        <taxon>Cyclobacterium</taxon>
    </lineage>
</organism>
<proteinExistence type="predicted"/>
<dbReference type="Proteomes" id="UP000001635">
    <property type="component" value="Chromosome"/>
</dbReference>